<proteinExistence type="predicted"/>
<dbReference type="EMBL" id="OW995943">
    <property type="protein sequence ID" value="CAH6622494.1"/>
    <property type="molecule type" value="Genomic_DNA"/>
</dbReference>
<protein>
    <submittedName>
        <fullName evidence="2">Uncharacterized protein</fullName>
    </submittedName>
</protein>
<keyword evidence="1" id="KW-0472">Membrane</keyword>
<keyword evidence="2" id="KW-0614">Plasmid</keyword>
<dbReference type="AlphaFoldDB" id="A0AAD1TXY1"/>
<evidence type="ECO:0000313" key="3">
    <source>
        <dbReference type="Proteomes" id="UP000789647"/>
    </source>
</evidence>
<organism evidence="2 3">
    <name type="scientific">Citrobacter freundii</name>
    <dbReference type="NCBI Taxonomy" id="546"/>
    <lineage>
        <taxon>Bacteria</taxon>
        <taxon>Pseudomonadati</taxon>
        <taxon>Pseudomonadota</taxon>
        <taxon>Gammaproteobacteria</taxon>
        <taxon>Enterobacterales</taxon>
        <taxon>Enterobacteriaceae</taxon>
        <taxon>Citrobacter</taxon>
        <taxon>Citrobacter freundii complex</taxon>
    </lineage>
</organism>
<accession>A0AAD1TXY1</accession>
<feature type="transmembrane region" description="Helical" evidence="1">
    <location>
        <begin position="6"/>
        <end position="27"/>
    </location>
</feature>
<dbReference type="Proteomes" id="UP000789647">
    <property type="component" value="Plasmid P2"/>
</dbReference>
<keyword evidence="1" id="KW-1133">Transmembrane helix</keyword>
<reference evidence="2" key="1">
    <citation type="submission" date="2022-05" db="EMBL/GenBank/DDBJ databases">
        <authorList>
            <person name="Alioto T."/>
            <person name="Alioto T."/>
            <person name="Gomez Garrido J."/>
        </authorList>
    </citation>
    <scope>NUCLEOTIDE SEQUENCE</scope>
    <source>
        <strain evidence="2">112</strain>
        <plasmid evidence="2">P2</plasmid>
    </source>
</reference>
<keyword evidence="1" id="KW-0812">Transmembrane</keyword>
<evidence type="ECO:0000313" key="2">
    <source>
        <dbReference type="EMBL" id="CAH6622494.1"/>
    </source>
</evidence>
<gene>
    <name evidence="2" type="ORF">AI2935V1_5224</name>
</gene>
<geneLocation type="plasmid" evidence="2 3">
    <name>P2</name>
</geneLocation>
<name>A0AAD1TXY1_CITFR</name>
<sequence length="31" mass="3643">MPNDPIMFWQAVLVLAVMVMCIIYNVVFKKK</sequence>
<evidence type="ECO:0000256" key="1">
    <source>
        <dbReference type="SAM" id="Phobius"/>
    </source>
</evidence>